<protein>
    <submittedName>
        <fullName evidence="1">Folate ECF transporter S component FolT</fullName>
    </submittedName>
</protein>
<dbReference type="AlphaFoldDB" id="A0A0F6ZN60"/>
<dbReference type="GO" id="GO:0022857">
    <property type="term" value="F:transmembrane transporter activity"/>
    <property type="evidence" value="ECO:0007669"/>
    <property type="project" value="InterPro"/>
</dbReference>
<dbReference type="EMBL" id="LR215010">
    <property type="protein sequence ID" value="VEU69004.1"/>
    <property type="molecule type" value="Genomic_DNA"/>
</dbReference>
<dbReference type="Gene3D" id="1.10.1760.20">
    <property type="match status" value="1"/>
</dbReference>
<dbReference type="Pfam" id="PF12822">
    <property type="entry name" value="ECF_trnsprt"/>
    <property type="match status" value="1"/>
</dbReference>
<dbReference type="KEGG" id="mcas:AAW50_01265"/>
<name>A0A0F6ZN60_9BACT</name>
<sequence length="333" mass="37515">MKKIANKIIKLNFQEINLLPKWTIKKMVFVAILIAISVSFAVVVVQIMPLAVIPSFKISFIGLPIKITGFIFGPAIGMFVGLISDILSILFIPPAGYHPLYTVAAAVNGLVAGIFGLYFMQILKTAFSPEYKIQRIVQKISILGIKFNKAKMLNNEKKADMYALKIIKYNNRKKYVEDRDSYTMLKNINLFVSIVVLSLVLGIVLSIISNSSQQILDRSFITNKKILLILMSLGTISMMFFSIFGRFKFKNNTFLAIAPIISFSAVLELVNVPILSYADLFSIGGGDKDDIFIWITQHVILSPVKIWFNVFVIYFSYTIVHKLINKNNALSYK</sequence>
<dbReference type="eggNOG" id="COG3601">
    <property type="taxonomic scope" value="Bacteria"/>
</dbReference>
<dbReference type="InterPro" id="IPR024529">
    <property type="entry name" value="ECF_trnsprt_substrate-spec"/>
</dbReference>
<accession>A0A0F6ZN60</accession>
<dbReference type="HOGENOM" id="CLU_071807_0_0_14"/>
<evidence type="ECO:0000313" key="2">
    <source>
        <dbReference type="Proteomes" id="UP000290495"/>
    </source>
</evidence>
<organism evidence="1 2">
    <name type="scientific">Mycoplasmopsis canis</name>
    <dbReference type="NCBI Taxonomy" id="29555"/>
    <lineage>
        <taxon>Bacteria</taxon>
        <taxon>Bacillati</taxon>
        <taxon>Mycoplasmatota</taxon>
        <taxon>Mycoplasmoidales</taxon>
        <taxon>Metamycoplasmataceae</taxon>
        <taxon>Mycoplasmopsis</taxon>
    </lineage>
</organism>
<gene>
    <name evidence="1" type="primary">folT</name>
    <name evidence="1" type="ORF">NCTC10146_00467</name>
</gene>
<dbReference type="RefSeq" id="WP_004794767.1">
    <property type="nucleotide sequence ID" value="NZ_CP011368.1"/>
</dbReference>
<dbReference type="STRING" id="29555.AAW50_01265"/>
<evidence type="ECO:0000313" key="1">
    <source>
        <dbReference type="EMBL" id="VEU69004.1"/>
    </source>
</evidence>
<dbReference type="Proteomes" id="UP000290495">
    <property type="component" value="Chromosome"/>
</dbReference>
<reference evidence="1 2" key="1">
    <citation type="submission" date="2019-01" db="EMBL/GenBank/DDBJ databases">
        <authorList>
            <consortium name="Pathogen Informatics"/>
        </authorList>
    </citation>
    <scope>NUCLEOTIDE SEQUENCE [LARGE SCALE GENOMIC DNA]</scope>
    <source>
        <strain evidence="1 2">NCTC10146</strain>
    </source>
</reference>
<proteinExistence type="predicted"/>